<sequence>MIKRLIVAGIGELGRSIVHTLQVHYEIIAIDVRNEIILDLSGKYDIQGITGNILDTAILSDLKLDQKCALISVTGEDSINLTVCRYVRDHFSLGFIALRLKDLSIYQIIQSDHLKEGIHLVLNPEFNTINNAIYRLYYPNIMRHMSFFEKKLHGIILRINEQHHLCGMKIEEIERYQLQDVKVVQIFRNNKLEEIHKNTVIKKNDRVCIIYTPVSVLKKFLEITVSEPKFVVSFGINSFSYALTQTIQEHYPFLNIFFVDIDPFKYHELATRYPKFSFYSSNFLDESLWTDLNIRPKEAGILALGLNDADNLLSGLVHQSAHQVITVLQDASYIPVGLKIGARSIIHPNALILEQLMTHLSPSYIQRIHILMDSHSDSTEPILFVTALIVEESDLLKISYDTLKALNIKVLAILRKNKIFSTSEFFLKNDQVLFLCLQSNYAQILNLLKK</sequence>
<dbReference type="InterPro" id="IPR050721">
    <property type="entry name" value="Trk_Ktr_HKT_K-transport"/>
</dbReference>
<feature type="domain" description="RCK C-terminal" evidence="3">
    <location>
        <begin position="142"/>
        <end position="226"/>
    </location>
</feature>
<dbReference type="RefSeq" id="WP_021826806.1">
    <property type="nucleotide sequence ID" value="NZ_AWTR02000085.1"/>
</dbReference>
<name>W6TDF2_HOLOB</name>
<protein>
    <submittedName>
        <fullName evidence="4">Trk system potassium uptake protein TrkA</fullName>
    </submittedName>
</protein>
<dbReference type="Proteomes" id="UP000019112">
    <property type="component" value="Unassembled WGS sequence"/>
</dbReference>
<dbReference type="InterPro" id="IPR006037">
    <property type="entry name" value="RCK_C"/>
</dbReference>
<dbReference type="SUPFAM" id="SSF51735">
    <property type="entry name" value="NAD(P)-binding Rossmann-fold domains"/>
    <property type="match status" value="1"/>
</dbReference>
<dbReference type="Gene3D" id="3.30.70.1450">
    <property type="entry name" value="Regulator of K+ conductance, C-terminal domain"/>
    <property type="match status" value="1"/>
</dbReference>
<dbReference type="STRING" id="1399147.P618_201067"/>
<dbReference type="EMBL" id="AWTR02000085">
    <property type="protein sequence ID" value="ETZ06776.1"/>
    <property type="molecule type" value="Genomic_DNA"/>
</dbReference>
<organism evidence="4 5">
    <name type="scientific">Holospora obtusa F1</name>
    <dbReference type="NCBI Taxonomy" id="1399147"/>
    <lineage>
        <taxon>Bacteria</taxon>
        <taxon>Pseudomonadati</taxon>
        <taxon>Pseudomonadota</taxon>
        <taxon>Alphaproteobacteria</taxon>
        <taxon>Holosporales</taxon>
        <taxon>Holosporaceae</taxon>
        <taxon>Holospora</taxon>
    </lineage>
</organism>
<dbReference type="PANTHER" id="PTHR43833:SF5">
    <property type="entry name" value="TRK SYSTEM POTASSIUM UPTAKE PROTEIN TRKA"/>
    <property type="match status" value="1"/>
</dbReference>
<proteinExistence type="predicted"/>
<dbReference type="GO" id="GO:0006813">
    <property type="term" value="P:potassium ion transport"/>
    <property type="evidence" value="ECO:0007669"/>
    <property type="project" value="InterPro"/>
</dbReference>
<dbReference type="PROSITE" id="PS51202">
    <property type="entry name" value="RCK_C"/>
    <property type="match status" value="1"/>
</dbReference>
<dbReference type="PANTHER" id="PTHR43833">
    <property type="entry name" value="POTASSIUM CHANNEL PROTEIN 2-RELATED-RELATED"/>
    <property type="match status" value="1"/>
</dbReference>
<accession>W6TDF2</accession>
<dbReference type="GO" id="GO:0008324">
    <property type="term" value="F:monoatomic cation transmembrane transporter activity"/>
    <property type="evidence" value="ECO:0007669"/>
    <property type="project" value="InterPro"/>
</dbReference>
<dbReference type="eggNOG" id="COG0569">
    <property type="taxonomic scope" value="Bacteria"/>
</dbReference>
<keyword evidence="1" id="KW-0813">Transport</keyword>
<evidence type="ECO:0000256" key="2">
    <source>
        <dbReference type="ARBA" id="ARBA00023065"/>
    </source>
</evidence>
<dbReference type="Pfam" id="PF02254">
    <property type="entry name" value="TrkA_N"/>
    <property type="match status" value="1"/>
</dbReference>
<reference evidence="4 5" key="1">
    <citation type="journal article" date="2014" name="FEMS Microbiol. Lett.">
        <title>Draft genome sequences of three Holospora species (Holospora obtusa, Holospora undulata, and Holospora elegans), endonuclear symbiotic bacteria of the ciliate Paramecium caudatum.</title>
        <authorList>
            <person name="Dohra H."/>
            <person name="Tanaka K."/>
            <person name="Suzuki T."/>
            <person name="Fujishima M."/>
            <person name="Suzuki H."/>
        </authorList>
    </citation>
    <scope>NUCLEOTIDE SEQUENCE [LARGE SCALE GENOMIC DNA]</scope>
    <source>
        <strain evidence="4 5">F1</strain>
    </source>
</reference>
<evidence type="ECO:0000259" key="3">
    <source>
        <dbReference type="PROSITE" id="PS51202"/>
    </source>
</evidence>
<keyword evidence="5" id="KW-1185">Reference proteome</keyword>
<dbReference type="Gene3D" id="3.40.50.720">
    <property type="entry name" value="NAD(P)-binding Rossmann-like Domain"/>
    <property type="match status" value="2"/>
</dbReference>
<evidence type="ECO:0000313" key="4">
    <source>
        <dbReference type="EMBL" id="ETZ06776.1"/>
    </source>
</evidence>
<evidence type="ECO:0000313" key="5">
    <source>
        <dbReference type="Proteomes" id="UP000019112"/>
    </source>
</evidence>
<dbReference type="InterPro" id="IPR036291">
    <property type="entry name" value="NAD(P)-bd_dom_sf"/>
</dbReference>
<dbReference type="InterPro" id="IPR003148">
    <property type="entry name" value="RCK_N"/>
</dbReference>
<dbReference type="SUPFAM" id="SSF116726">
    <property type="entry name" value="TrkA C-terminal domain-like"/>
    <property type="match status" value="1"/>
</dbReference>
<comment type="caution">
    <text evidence="4">The sequence shown here is derived from an EMBL/GenBank/DDBJ whole genome shotgun (WGS) entry which is preliminary data.</text>
</comment>
<evidence type="ECO:0000256" key="1">
    <source>
        <dbReference type="ARBA" id="ARBA00022448"/>
    </source>
</evidence>
<keyword evidence="2" id="KW-0406">Ion transport</keyword>
<gene>
    <name evidence="4" type="ORF">P618_201067</name>
</gene>
<dbReference type="InterPro" id="IPR036721">
    <property type="entry name" value="RCK_C_sf"/>
</dbReference>
<dbReference type="AlphaFoldDB" id="W6TDF2"/>
<dbReference type="OrthoDB" id="8478042at2"/>